<evidence type="ECO:0000313" key="3">
    <source>
        <dbReference type="Proteomes" id="UP001146351"/>
    </source>
</evidence>
<dbReference type="EMBL" id="JAPQKO010000002">
    <property type="protein sequence ID" value="KAJ5180085.1"/>
    <property type="molecule type" value="Genomic_DNA"/>
</dbReference>
<name>A0A9W9LWF7_9EURO</name>
<sequence>MIPSPSREDAVCGGVSQANERTAGYILDEDGRLENPAADKSDQQETLSTRGRLAPGPLAWRSMDDAWLVYSVRRTHVPDAGRCDDPPAPMVPKGG</sequence>
<reference evidence="2" key="1">
    <citation type="submission" date="2022-11" db="EMBL/GenBank/DDBJ databases">
        <authorList>
            <person name="Petersen C."/>
        </authorList>
    </citation>
    <scope>NUCLEOTIDE SEQUENCE</scope>
    <source>
        <strain evidence="2">IBT 21917</strain>
    </source>
</reference>
<evidence type="ECO:0000256" key="1">
    <source>
        <dbReference type="SAM" id="MobiDB-lite"/>
    </source>
</evidence>
<gene>
    <name evidence="2" type="ORF">N7492_003295</name>
</gene>
<proteinExistence type="predicted"/>
<keyword evidence="3" id="KW-1185">Reference proteome</keyword>
<protein>
    <submittedName>
        <fullName evidence="2">Uncharacterized protein</fullName>
    </submittedName>
</protein>
<feature type="compositionally biased region" description="Basic and acidic residues" evidence="1">
    <location>
        <begin position="29"/>
        <end position="43"/>
    </location>
</feature>
<dbReference type="Proteomes" id="UP001146351">
    <property type="component" value="Unassembled WGS sequence"/>
</dbReference>
<reference evidence="2" key="2">
    <citation type="journal article" date="2023" name="IMA Fungus">
        <title>Comparative genomic study of the Penicillium genus elucidates a diverse pangenome and 15 lateral gene transfer events.</title>
        <authorList>
            <person name="Petersen C."/>
            <person name="Sorensen T."/>
            <person name="Nielsen M.R."/>
            <person name="Sondergaard T.E."/>
            <person name="Sorensen J.L."/>
            <person name="Fitzpatrick D.A."/>
            <person name="Frisvad J.C."/>
            <person name="Nielsen K.L."/>
        </authorList>
    </citation>
    <scope>NUCLEOTIDE SEQUENCE</scope>
    <source>
        <strain evidence="2">IBT 21917</strain>
    </source>
</reference>
<evidence type="ECO:0000313" key="2">
    <source>
        <dbReference type="EMBL" id="KAJ5180085.1"/>
    </source>
</evidence>
<comment type="caution">
    <text evidence="2">The sequence shown here is derived from an EMBL/GenBank/DDBJ whole genome shotgun (WGS) entry which is preliminary data.</text>
</comment>
<organism evidence="2 3">
    <name type="scientific">Penicillium capsulatum</name>
    <dbReference type="NCBI Taxonomy" id="69766"/>
    <lineage>
        <taxon>Eukaryota</taxon>
        <taxon>Fungi</taxon>
        <taxon>Dikarya</taxon>
        <taxon>Ascomycota</taxon>
        <taxon>Pezizomycotina</taxon>
        <taxon>Eurotiomycetes</taxon>
        <taxon>Eurotiomycetidae</taxon>
        <taxon>Eurotiales</taxon>
        <taxon>Aspergillaceae</taxon>
        <taxon>Penicillium</taxon>
    </lineage>
</organism>
<feature type="region of interest" description="Disordered" evidence="1">
    <location>
        <begin position="22"/>
        <end position="56"/>
    </location>
</feature>
<dbReference type="AlphaFoldDB" id="A0A9W9LWF7"/>
<accession>A0A9W9LWF7</accession>